<comment type="subcellular location">
    <subcellularLocation>
        <location evidence="1">Cell membrane</location>
        <topology evidence="1">Multi-pass membrane protein</topology>
    </subcellularLocation>
</comment>
<evidence type="ECO:0000256" key="5">
    <source>
        <dbReference type="ARBA" id="ARBA00023136"/>
    </source>
</evidence>
<feature type="transmembrane region" description="Helical" evidence="6">
    <location>
        <begin position="110"/>
        <end position="128"/>
    </location>
</feature>
<dbReference type="Pfam" id="PF07690">
    <property type="entry name" value="MFS_1"/>
    <property type="match status" value="1"/>
</dbReference>
<feature type="transmembrane region" description="Helical" evidence="6">
    <location>
        <begin position="12"/>
        <end position="33"/>
    </location>
</feature>
<protein>
    <submittedName>
        <fullName evidence="8">MFS transporter</fullName>
    </submittedName>
</protein>
<feature type="transmembrane region" description="Helical" evidence="6">
    <location>
        <begin position="84"/>
        <end position="104"/>
    </location>
</feature>
<gene>
    <name evidence="8" type="ORF">LWHH1689_0430</name>
</gene>
<keyword evidence="2" id="KW-0813">Transport</keyword>
<feature type="domain" description="Major facilitator superfamily (MFS) profile" evidence="7">
    <location>
        <begin position="11"/>
        <end position="180"/>
    </location>
</feature>
<keyword evidence="3 6" id="KW-0812">Transmembrane</keyword>
<dbReference type="InterPro" id="IPR011701">
    <property type="entry name" value="MFS"/>
</dbReference>
<reference evidence="8 9" key="1">
    <citation type="submission" date="2018-03" db="EMBL/GenBank/DDBJ databases">
        <title>Complete Genome Sequence of the Chinese traditional Highland Barley wine Isolate Lactobacillus reuteri WHH1689.</title>
        <authorList>
            <person name="Chen S."/>
            <person name="Chen L."/>
            <person name="Chen L."/>
            <person name="Li Y."/>
        </authorList>
    </citation>
    <scope>NUCLEOTIDE SEQUENCE [LARGE SCALE GENOMIC DNA]</scope>
    <source>
        <strain evidence="8 9">WHH1689</strain>
    </source>
</reference>
<sequence length="180" mass="19326">MRTNTEKIPAKVVAAVVATGLMSFCGVIVETAMNVTFPILMREFSITTNQVQWMTSIYLLLVAIVVPLSAILKSSYRTRTLFTVANLLFIGGIIIDALAPSFGLLLVGRAIQGIGTGIALPLMLNIIMEQVPTSKIGFMMGIGNLITGVAPAIGPTFGGIVASKLNWRWVFYSLIPLLII</sequence>
<dbReference type="PRINTS" id="PR01036">
    <property type="entry name" value="TCRTETB"/>
</dbReference>
<feature type="transmembrane region" description="Helical" evidence="6">
    <location>
        <begin position="53"/>
        <end position="72"/>
    </location>
</feature>
<dbReference type="AlphaFoldDB" id="A0A2S1EPG1"/>
<dbReference type="PANTHER" id="PTHR42718">
    <property type="entry name" value="MAJOR FACILITATOR SUPERFAMILY MULTIDRUG TRANSPORTER MFSC"/>
    <property type="match status" value="1"/>
</dbReference>
<name>A0A2S1EPG1_LIMRT</name>
<organism evidence="8 9">
    <name type="scientific">Limosilactobacillus reuteri</name>
    <name type="common">Lactobacillus reuteri</name>
    <dbReference type="NCBI Taxonomy" id="1598"/>
    <lineage>
        <taxon>Bacteria</taxon>
        <taxon>Bacillati</taxon>
        <taxon>Bacillota</taxon>
        <taxon>Bacilli</taxon>
        <taxon>Lactobacillales</taxon>
        <taxon>Lactobacillaceae</taxon>
        <taxon>Limosilactobacillus</taxon>
    </lineage>
</organism>
<dbReference type="Gene3D" id="1.20.1720.10">
    <property type="entry name" value="Multidrug resistance protein D"/>
    <property type="match status" value="1"/>
</dbReference>
<dbReference type="GO" id="GO:0005886">
    <property type="term" value="C:plasma membrane"/>
    <property type="evidence" value="ECO:0007669"/>
    <property type="project" value="UniProtKB-SubCell"/>
</dbReference>
<evidence type="ECO:0000256" key="2">
    <source>
        <dbReference type="ARBA" id="ARBA00022448"/>
    </source>
</evidence>
<dbReference type="InterPro" id="IPR020846">
    <property type="entry name" value="MFS_dom"/>
</dbReference>
<keyword evidence="5 6" id="KW-0472">Membrane</keyword>
<evidence type="ECO:0000256" key="6">
    <source>
        <dbReference type="SAM" id="Phobius"/>
    </source>
</evidence>
<evidence type="ECO:0000313" key="9">
    <source>
        <dbReference type="Proteomes" id="UP000244369"/>
    </source>
</evidence>
<proteinExistence type="predicted"/>
<dbReference type="EMBL" id="CP027805">
    <property type="protein sequence ID" value="AWD61781.1"/>
    <property type="molecule type" value="Genomic_DNA"/>
</dbReference>
<evidence type="ECO:0000256" key="4">
    <source>
        <dbReference type="ARBA" id="ARBA00022989"/>
    </source>
</evidence>
<dbReference type="Proteomes" id="UP000244369">
    <property type="component" value="Chromosome"/>
</dbReference>
<evidence type="ECO:0000256" key="3">
    <source>
        <dbReference type="ARBA" id="ARBA00022692"/>
    </source>
</evidence>
<dbReference type="SUPFAM" id="SSF103473">
    <property type="entry name" value="MFS general substrate transporter"/>
    <property type="match status" value="1"/>
</dbReference>
<accession>A0A2S1EPG1</accession>
<dbReference type="PROSITE" id="PS50850">
    <property type="entry name" value="MFS"/>
    <property type="match status" value="1"/>
</dbReference>
<evidence type="ECO:0000313" key="8">
    <source>
        <dbReference type="EMBL" id="AWD61781.1"/>
    </source>
</evidence>
<dbReference type="InterPro" id="IPR036259">
    <property type="entry name" value="MFS_trans_sf"/>
</dbReference>
<feature type="transmembrane region" description="Helical" evidence="6">
    <location>
        <begin position="140"/>
        <end position="162"/>
    </location>
</feature>
<evidence type="ECO:0000256" key="1">
    <source>
        <dbReference type="ARBA" id="ARBA00004651"/>
    </source>
</evidence>
<evidence type="ECO:0000259" key="7">
    <source>
        <dbReference type="PROSITE" id="PS50850"/>
    </source>
</evidence>
<dbReference type="PANTHER" id="PTHR42718:SF43">
    <property type="entry name" value="LINCOMYCIN RESISTANCE PROTEIN LMRB"/>
    <property type="match status" value="1"/>
</dbReference>
<dbReference type="GO" id="GO:0022857">
    <property type="term" value="F:transmembrane transporter activity"/>
    <property type="evidence" value="ECO:0007669"/>
    <property type="project" value="InterPro"/>
</dbReference>
<keyword evidence="4 6" id="KW-1133">Transmembrane helix</keyword>